<protein>
    <submittedName>
        <fullName evidence="2">Uncharacterized protein</fullName>
    </submittedName>
</protein>
<dbReference type="EMBL" id="BDCO01000003">
    <property type="protein sequence ID" value="GAT35315.1"/>
    <property type="molecule type" value="Genomic_DNA"/>
</dbReference>
<organism evidence="2 3">
    <name type="scientific">Terrimicrobium sacchariphilum</name>
    <dbReference type="NCBI Taxonomy" id="690879"/>
    <lineage>
        <taxon>Bacteria</taxon>
        <taxon>Pseudomonadati</taxon>
        <taxon>Verrucomicrobiota</taxon>
        <taxon>Terrimicrobiia</taxon>
        <taxon>Terrimicrobiales</taxon>
        <taxon>Terrimicrobiaceae</taxon>
        <taxon>Terrimicrobium</taxon>
    </lineage>
</organism>
<dbReference type="Proteomes" id="UP000076023">
    <property type="component" value="Unassembled WGS sequence"/>
</dbReference>
<gene>
    <name evidence="2" type="ORF">TSACC_3380</name>
</gene>
<reference evidence="3" key="1">
    <citation type="journal article" date="2017" name="Genome Announc.">
        <title>Draft Genome Sequence of Terrimicrobium sacchariphilum NM-5T, a Facultative Anaerobic Soil Bacterium of the Class Spartobacteria.</title>
        <authorList>
            <person name="Qiu Y.L."/>
            <person name="Tourlousse D.M."/>
            <person name="Matsuura N."/>
            <person name="Ohashi A."/>
            <person name="Sekiguchi Y."/>
        </authorList>
    </citation>
    <scope>NUCLEOTIDE SEQUENCE [LARGE SCALE GENOMIC DNA]</scope>
    <source>
        <strain evidence="3">NM-5</strain>
    </source>
</reference>
<comment type="caution">
    <text evidence="2">The sequence shown here is derived from an EMBL/GenBank/DDBJ whole genome shotgun (WGS) entry which is preliminary data.</text>
</comment>
<evidence type="ECO:0000313" key="2">
    <source>
        <dbReference type="EMBL" id="GAT35315.1"/>
    </source>
</evidence>
<proteinExistence type="predicted"/>
<dbReference type="OrthoDB" id="9828929at2"/>
<keyword evidence="3" id="KW-1185">Reference proteome</keyword>
<sequence length="172" mass="18750">MTRSLLLSVAALFLTAIGTRAAEPGSARQALDALPAAYRNGVVWVSADNANPNPAQWYITARNTGRGGGHVNIIVARGRIISERPTLSPRAITRQLSPINLRNVRFNSTDLWKEAGRFAGKRGQSLGSLSLQLQQRGANATPIWSVWCYNQRGSYIGFFSALATTGEIIERR</sequence>
<evidence type="ECO:0000256" key="1">
    <source>
        <dbReference type="SAM" id="SignalP"/>
    </source>
</evidence>
<dbReference type="RefSeq" id="WP_075081137.1">
    <property type="nucleotide sequence ID" value="NZ_BDCO01000003.1"/>
</dbReference>
<evidence type="ECO:0000313" key="3">
    <source>
        <dbReference type="Proteomes" id="UP000076023"/>
    </source>
</evidence>
<name>A0A146GCM2_TERSA</name>
<dbReference type="InParanoid" id="A0A146GCM2"/>
<dbReference type="AlphaFoldDB" id="A0A146GCM2"/>
<feature type="chain" id="PRO_5007524688" evidence="1">
    <location>
        <begin position="22"/>
        <end position="172"/>
    </location>
</feature>
<dbReference type="STRING" id="690879.TSACC_3380"/>
<accession>A0A146GCM2</accession>
<feature type="signal peptide" evidence="1">
    <location>
        <begin position="1"/>
        <end position="21"/>
    </location>
</feature>
<keyword evidence="1" id="KW-0732">Signal</keyword>